<gene>
    <name evidence="1" type="ORF">A3C12_02875</name>
</gene>
<evidence type="ECO:0008006" key="3">
    <source>
        <dbReference type="Google" id="ProtNLM"/>
    </source>
</evidence>
<comment type="caution">
    <text evidence="1">The sequence shown here is derived from an EMBL/GenBank/DDBJ whole genome shotgun (WGS) entry which is preliminary data.</text>
</comment>
<dbReference type="InterPro" id="IPR029057">
    <property type="entry name" value="PRTase-like"/>
</dbReference>
<protein>
    <recommendedName>
        <fullName evidence="3">Orotate phosphoribosyltransferase</fullName>
    </recommendedName>
</protein>
<evidence type="ECO:0000313" key="2">
    <source>
        <dbReference type="Proteomes" id="UP000178710"/>
    </source>
</evidence>
<name>A0A1G2KQ65_9BACT</name>
<dbReference type="AlphaFoldDB" id="A0A1G2KQ65"/>
<proteinExistence type="predicted"/>
<accession>A0A1G2KQ65</accession>
<dbReference type="Proteomes" id="UP000178710">
    <property type="component" value="Unassembled WGS sequence"/>
</dbReference>
<sequence>MPTVIHGPLSDDEALALYEDPDAVWFFDYRKGVPDAPHAVLTSGLHSDGYVDSQKVYSKTWLAKLLIAELVRRLHRRNTLLEWVDMVVSSSDSAIHFGYELARQLGTEARFVVKNTAFETDRTAPRFICKFQVPEGCRVLRAEELITTFETTAAVRAAIEAANPHGRIRWNPDVACGVLRPDSDRAMMATGDIIYLAKKIVKNWKPEDCPLCKQGSPAVKPKTHWAELTGKAA</sequence>
<reference evidence="1 2" key="1">
    <citation type="journal article" date="2016" name="Nat. Commun.">
        <title>Thousands of microbial genomes shed light on interconnected biogeochemical processes in an aquifer system.</title>
        <authorList>
            <person name="Anantharaman K."/>
            <person name="Brown C.T."/>
            <person name="Hug L.A."/>
            <person name="Sharon I."/>
            <person name="Castelle C.J."/>
            <person name="Probst A.J."/>
            <person name="Thomas B.C."/>
            <person name="Singh A."/>
            <person name="Wilkins M.J."/>
            <person name="Karaoz U."/>
            <person name="Brodie E.L."/>
            <person name="Williams K.H."/>
            <person name="Hubbard S.S."/>
            <person name="Banfield J.F."/>
        </authorList>
    </citation>
    <scope>NUCLEOTIDE SEQUENCE [LARGE SCALE GENOMIC DNA]</scope>
</reference>
<organism evidence="1 2">
    <name type="scientific">Candidatus Sungbacteria bacterium RIFCSPHIGHO2_02_FULL_49_20</name>
    <dbReference type="NCBI Taxonomy" id="1802272"/>
    <lineage>
        <taxon>Bacteria</taxon>
        <taxon>Candidatus Sungiibacteriota</taxon>
    </lineage>
</organism>
<dbReference type="Gene3D" id="3.40.50.2020">
    <property type="match status" value="1"/>
</dbReference>
<evidence type="ECO:0000313" key="1">
    <source>
        <dbReference type="EMBL" id="OHA01404.1"/>
    </source>
</evidence>
<dbReference type="SUPFAM" id="SSF53271">
    <property type="entry name" value="PRTase-like"/>
    <property type="match status" value="1"/>
</dbReference>
<dbReference type="EMBL" id="MHQK01000027">
    <property type="protein sequence ID" value="OHA01404.1"/>
    <property type="molecule type" value="Genomic_DNA"/>
</dbReference>